<dbReference type="Pfam" id="PF13440">
    <property type="entry name" value="Polysacc_synt_3"/>
    <property type="match status" value="1"/>
</dbReference>
<comment type="subcellular location">
    <subcellularLocation>
        <location evidence="1">Cell membrane</location>
        <topology evidence="1">Multi-pass membrane protein</topology>
    </subcellularLocation>
</comment>
<accession>A0A558RAD2</accession>
<evidence type="ECO:0000256" key="4">
    <source>
        <dbReference type="ARBA" id="ARBA00022989"/>
    </source>
</evidence>
<keyword evidence="3 6" id="KW-0812">Transmembrane</keyword>
<dbReference type="InterPro" id="IPR050833">
    <property type="entry name" value="Poly_Biosynth_Transport"/>
</dbReference>
<dbReference type="EMBL" id="VNIM01000011">
    <property type="protein sequence ID" value="TVV76345.1"/>
    <property type="molecule type" value="Genomic_DNA"/>
</dbReference>
<feature type="transmembrane region" description="Helical" evidence="6">
    <location>
        <begin position="460"/>
        <end position="480"/>
    </location>
</feature>
<evidence type="ECO:0000256" key="1">
    <source>
        <dbReference type="ARBA" id="ARBA00004651"/>
    </source>
</evidence>
<evidence type="ECO:0000313" key="7">
    <source>
        <dbReference type="EMBL" id="TVV76345.1"/>
    </source>
</evidence>
<evidence type="ECO:0000256" key="2">
    <source>
        <dbReference type="ARBA" id="ARBA00022475"/>
    </source>
</evidence>
<dbReference type="PANTHER" id="PTHR30250">
    <property type="entry name" value="PST FAMILY PREDICTED COLANIC ACID TRANSPORTER"/>
    <property type="match status" value="1"/>
</dbReference>
<evidence type="ECO:0000256" key="3">
    <source>
        <dbReference type="ARBA" id="ARBA00022692"/>
    </source>
</evidence>
<feature type="transmembrane region" description="Helical" evidence="6">
    <location>
        <begin position="338"/>
        <end position="361"/>
    </location>
</feature>
<feature type="transmembrane region" description="Helical" evidence="6">
    <location>
        <begin position="368"/>
        <end position="388"/>
    </location>
</feature>
<name>A0A558RAD2_9SPHN</name>
<feature type="transmembrane region" description="Helical" evidence="6">
    <location>
        <begin position="126"/>
        <end position="147"/>
    </location>
</feature>
<dbReference type="OrthoDB" id="7388052at2"/>
<keyword evidence="2" id="KW-1003">Cell membrane</keyword>
<evidence type="ECO:0000313" key="8">
    <source>
        <dbReference type="Proteomes" id="UP000318681"/>
    </source>
</evidence>
<evidence type="ECO:0000256" key="5">
    <source>
        <dbReference type="ARBA" id="ARBA00023136"/>
    </source>
</evidence>
<sequence>MVAPVAPSSSGDIEELAKGGRTNFLGFLLRLAARIPFLFIAGRIYGAEALGRFAYAVIVVEFAAQLATLGLRRGLADQLTRTDRPHGHVVADALFVGTVASALVAGLLAMVPGMMFPNSRINGLEWLLPLTVFALVWSDIALAALAYRLDIAAMVKARSIVEPWTISIAAFLLSYYSLRDGLILSYVASMAAALVASLWPLWRSYGWPHGWRSRPSCLIEMVRRNLPLAAADAIEWGSRRLDIAILGLLFSPAIVGIYYVAQQVASLPQKLKTSFDPILGPVITQKLGEGDRPAVARQVRQVGFWIIAAQAGVALCLGIPGEAVMGLVGPNFVGGTGALAFLLAAEVVAATAVVSEAALIYVARKRNLVISLAMIAVQVVLSFAIVHLMRRFDWPLLVQAAGPALAMTLALGFASIAKARLLARLLGAPVSGWRWALVYATLPAVAVGWVMTLLPEWLELIVGIPAILAVYGAVIWYRGFGPEDRELFRMKPPATPRLAQEI</sequence>
<proteinExistence type="predicted"/>
<feature type="transmembrane region" description="Helical" evidence="6">
    <location>
        <begin position="53"/>
        <end position="72"/>
    </location>
</feature>
<dbReference type="PANTHER" id="PTHR30250:SF11">
    <property type="entry name" value="O-ANTIGEN TRANSPORTER-RELATED"/>
    <property type="match status" value="1"/>
</dbReference>
<dbReference type="Proteomes" id="UP000318681">
    <property type="component" value="Unassembled WGS sequence"/>
</dbReference>
<dbReference type="AlphaFoldDB" id="A0A558RAD2"/>
<protein>
    <submittedName>
        <fullName evidence="7">Lipopolysaccharide biosynthesis protein</fullName>
    </submittedName>
</protein>
<reference evidence="7 8" key="1">
    <citation type="submission" date="2019-07" db="EMBL/GenBank/DDBJ databases">
        <title>Sphingomonas solaris sp. nov., isolated from a solar panel from Boston, Massachusetts.</title>
        <authorList>
            <person name="Tanner K."/>
            <person name="Pascual J."/>
            <person name="Mancuso C."/>
            <person name="Pereto J."/>
            <person name="Khalil A."/>
            <person name="Vilanova C."/>
        </authorList>
    </citation>
    <scope>NUCLEOTIDE SEQUENCE [LARGE SCALE GENOMIC DNA]</scope>
    <source>
        <strain evidence="7 8">R4DWN</strain>
    </source>
</reference>
<feature type="transmembrane region" description="Helical" evidence="6">
    <location>
        <begin position="394"/>
        <end position="414"/>
    </location>
</feature>
<keyword evidence="5 6" id="KW-0472">Membrane</keyword>
<gene>
    <name evidence="7" type="ORF">FOY91_04750</name>
</gene>
<feature type="transmembrane region" description="Helical" evidence="6">
    <location>
        <begin position="435"/>
        <end position="454"/>
    </location>
</feature>
<keyword evidence="8" id="KW-1185">Reference proteome</keyword>
<organism evidence="7 8">
    <name type="scientific">Alterirhizorhabdus solaris</name>
    <dbReference type="NCBI Taxonomy" id="2529389"/>
    <lineage>
        <taxon>Bacteria</taxon>
        <taxon>Pseudomonadati</taxon>
        <taxon>Pseudomonadota</taxon>
        <taxon>Alphaproteobacteria</taxon>
        <taxon>Sphingomonadales</taxon>
        <taxon>Rhizorhabdaceae</taxon>
        <taxon>Alterirhizorhabdus</taxon>
    </lineage>
</organism>
<dbReference type="GO" id="GO:0005886">
    <property type="term" value="C:plasma membrane"/>
    <property type="evidence" value="ECO:0007669"/>
    <property type="project" value="UniProtKB-SubCell"/>
</dbReference>
<comment type="caution">
    <text evidence="7">The sequence shown here is derived from an EMBL/GenBank/DDBJ whole genome shotgun (WGS) entry which is preliminary data.</text>
</comment>
<feature type="transmembrane region" description="Helical" evidence="6">
    <location>
        <begin position="243"/>
        <end position="261"/>
    </location>
</feature>
<dbReference type="RefSeq" id="WP_145148653.1">
    <property type="nucleotide sequence ID" value="NZ_VNIM01000011.1"/>
</dbReference>
<feature type="transmembrane region" description="Helical" evidence="6">
    <location>
        <begin position="93"/>
        <end position="114"/>
    </location>
</feature>
<keyword evidence="4 6" id="KW-1133">Transmembrane helix</keyword>
<feature type="transmembrane region" description="Helical" evidence="6">
    <location>
        <begin position="183"/>
        <end position="202"/>
    </location>
</feature>
<evidence type="ECO:0000256" key="6">
    <source>
        <dbReference type="SAM" id="Phobius"/>
    </source>
</evidence>